<dbReference type="EMBL" id="BDIP01008431">
    <property type="protein sequence ID" value="GCA64751.1"/>
    <property type="molecule type" value="Genomic_DNA"/>
</dbReference>
<keyword evidence="2" id="KW-1185">Reference proteome</keyword>
<name>A0A391NU48_9EUKA</name>
<accession>A0A391NU48</accession>
<reference evidence="1 2" key="1">
    <citation type="journal article" date="2018" name="PLoS ONE">
        <title>The draft genome of Kipferlia bialata reveals reductive genome evolution in fornicate parasites.</title>
        <authorList>
            <person name="Tanifuji G."/>
            <person name="Takabayashi S."/>
            <person name="Kume K."/>
            <person name="Takagi M."/>
            <person name="Nakayama T."/>
            <person name="Kamikawa R."/>
            <person name="Inagaki Y."/>
            <person name="Hashimoto T."/>
        </authorList>
    </citation>
    <scope>NUCLEOTIDE SEQUENCE [LARGE SCALE GENOMIC DNA]</scope>
    <source>
        <strain evidence="1">NY0173</strain>
    </source>
</reference>
<dbReference type="Proteomes" id="UP000265618">
    <property type="component" value="Unassembled WGS sequence"/>
</dbReference>
<evidence type="ECO:0000313" key="1">
    <source>
        <dbReference type="EMBL" id="GCA64751.1"/>
    </source>
</evidence>
<proteinExistence type="predicted"/>
<protein>
    <submittedName>
        <fullName evidence="1">Uncharacterized protein</fullName>
    </submittedName>
</protein>
<organism evidence="1 2">
    <name type="scientific">Kipferlia bialata</name>
    <dbReference type="NCBI Taxonomy" id="797122"/>
    <lineage>
        <taxon>Eukaryota</taxon>
        <taxon>Metamonada</taxon>
        <taxon>Carpediemonas-like organisms</taxon>
        <taxon>Kipferlia</taxon>
    </lineage>
</organism>
<sequence>AHVLKELATVEDNLYAGCEPALQVTGVVGVFILGRAGLAVKV</sequence>
<gene>
    <name evidence="1" type="ORF">KIPB_015271</name>
</gene>
<comment type="caution">
    <text evidence="1">The sequence shown here is derived from an EMBL/GenBank/DDBJ whole genome shotgun (WGS) entry which is preliminary data.</text>
</comment>
<dbReference type="AlphaFoldDB" id="A0A391NU48"/>
<evidence type="ECO:0000313" key="2">
    <source>
        <dbReference type="Proteomes" id="UP000265618"/>
    </source>
</evidence>
<feature type="non-terminal residue" evidence="1">
    <location>
        <position position="1"/>
    </location>
</feature>